<organism evidence="1 2">
    <name type="scientific">Oribacterium parvum ACB1</name>
    <dbReference type="NCBI Taxonomy" id="796943"/>
    <lineage>
        <taxon>Bacteria</taxon>
        <taxon>Bacillati</taxon>
        <taxon>Bacillota</taxon>
        <taxon>Clostridia</taxon>
        <taxon>Lachnospirales</taxon>
        <taxon>Lachnospiraceae</taxon>
        <taxon>Oribacterium</taxon>
    </lineage>
</organism>
<keyword evidence="2" id="KW-1185">Reference proteome</keyword>
<dbReference type="HOGENOM" id="CLU_2343970_0_0_9"/>
<accession>G9WQ56</accession>
<gene>
    <name evidence="1" type="ORF">HMPREF9625_01489</name>
</gene>
<reference evidence="1" key="2">
    <citation type="submission" date="2013-03" db="EMBL/GenBank/DDBJ databases">
        <title>The Genome Sequence of Oribacterium sp. ACB1.</title>
        <authorList>
            <consortium name="The Broad Institute Genomics Platform"/>
            <consortium name="The Broad Institute Genome Sequencing Center for Infectious Disease"/>
            <person name="Earl A."/>
            <person name="Ward D."/>
            <person name="Feldgarden M."/>
            <person name="Gevers D."/>
            <person name="Sizova M."/>
            <person name="Hazen A."/>
            <person name="Epstein S."/>
            <person name="Walker B."/>
            <person name="Young S."/>
            <person name="Zeng Q."/>
            <person name="Gargeya S."/>
            <person name="Fitzgerald M."/>
            <person name="Haas B."/>
            <person name="Abouelleil A."/>
            <person name="Allen A.W."/>
            <person name="Alvarado L."/>
            <person name="Arachchi H.M."/>
            <person name="Berlin A.M."/>
            <person name="Chapman S.B."/>
            <person name="Gainer-Dewar J."/>
            <person name="Goldberg J."/>
            <person name="Griggs A."/>
            <person name="Gujja S."/>
            <person name="Hansen M."/>
            <person name="Howarth C."/>
            <person name="Imamovic A."/>
            <person name="Ireland A."/>
            <person name="Larimer J."/>
            <person name="McCowan C."/>
            <person name="Murphy C."/>
            <person name="Pearson M."/>
            <person name="Poon T.W."/>
            <person name="Priest M."/>
            <person name="Roberts A."/>
            <person name="Saif S."/>
            <person name="Shea T."/>
            <person name="Sisk P."/>
            <person name="Sykes S."/>
            <person name="Wortman J."/>
            <person name="Nusbaum C."/>
            <person name="Birren B."/>
        </authorList>
    </citation>
    <scope>NUCLEOTIDE SEQUENCE [LARGE SCALE GENOMIC DNA]</scope>
    <source>
        <strain evidence="1">ACB1</strain>
    </source>
</reference>
<evidence type="ECO:0000313" key="2">
    <source>
        <dbReference type="Proteomes" id="UP000018461"/>
    </source>
</evidence>
<dbReference type="STRING" id="796943.HMPREF9625_01489"/>
<proteinExistence type="predicted"/>
<protein>
    <submittedName>
        <fullName evidence="1">Uncharacterized protein</fullName>
    </submittedName>
</protein>
<name>G9WQ56_9FIRM</name>
<dbReference type="AlphaFoldDB" id="G9WQ56"/>
<evidence type="ECO:0000313" key="1">
    <source>
        <dbReference type="EMBL" id="EHL09516.1"/>
    </source>
</evidence>
<dbReference type="Proteomes" id="UP000018461">
    <property type="component" value="Unassembled WGS sequence"/>
</dbReference>
<dbReference type="PATRIC" id="fig|796943.3.peg.1952"/>
<sequence>MIFEWNKSVTHKNRIYISYDSTNKNCQAGDIDLAEFGHAKVDKSKPIINYSVGYDRTNRIPLWYEAYPGSIVVQKKSSPSWKARMWVTMRSKILIES</sequence>
<dbReference type="EMBL" id="AFZC02000002">
    <property type="protein sequence ID" value="EHL09516.1"/>
    <property type="molecule type" value="Genomic_DNA"/>
</dbReference>
<reference evidence="1" key="1">
    <citation type="submission" date="2011-08" db="EMBL/GenBank/DDBJ databases">
        <authorList>
            <consortium name="The Broad Institute Genome Sequencing Platform"/>
            <person name="Earl A."/>
            <person name="Ward D."/>
            <person name="Feldgarden M."/>
            <person name="Gevers D."/>
            <person name="Sizova M."/>
            <person name="Hazen A."/>
            <person name="Epstein S."/>
            <person name="Young S.K."/>
            <person name="Zeng Q."/>
            <person name="Gargeya S."/>
            <person name="Fitzgerald M."/>
            <person name="Haas B."/>
            <person name="Abouelleil A."/>
            <person name="Alvarado L."/>
            <person name="Arachchi H.M."/>
            <person name="Berlin A."/>
            <person name="Brown A."/>
            <person name="Chapman S.B."/>
            <person name="Chen Z."/>
            <person name="Dunbar C."/>
            <person name="Freedman E."/>
            <person name="Gearin G."/>
            <person name="Gellesch M."/>
            <person name="Goldberg J."/>
            <person name="Griggs A."/>
            <person name="Gujja S."/>
            <person name="Heiman D."/>
            <person name="Howarth C."/>
            <person name="Larson L."/>
            <person name="Lui A."/>
            <person name="MacDonald P.J.P."/>
            <person name="Montmayeur A."/>
            <person name="Murphy C."/>
            <person name="Neiman D."/>
            <person name="Pearson M."/>
            <person name="Priest M."/>
            <person name="Roberts A."/>
            <person name="Saif S."/>
            <person name="Shea T."/>
            <person name="Shenoy N."/>
            <person name="Sisk P."/>
            <person name="Stolte C."/>
            <person name="Sykes S."/>
            <person name="Wortman J."/>
            <person name="Nusbaum C."/>
            <person name="Birren B."/>
        </authorList>
    </citation>
    <scope>NUCLEOTIDE SEQUENCE</scope>
    <source>
        <strain evidence="1">ACB1</strain>
    </source>
</reference>
<comment type="caution">
    <text evidence="1">The sequence shown here is derived from an EMBL/GenBank/DDBJ whole genome shotgun (WGS) entry which is preliminary data.</text>
</comment>